<protein>
    <submittedName>
        <fullName evidence="1">Uncharacterized protein</fullName>
    </submittedName>
</protein>
<accession>A0A4C1WKU8</accession>
<proteinExistence type="predicted"/>
<sequence>MDRDTVANGWSDHEYLSRIATSLKGYAKAWLSKCSVDVLIDSGALNVSLILTDALNILIRQQIHKNIYPETVYYA</sequence>
<reference evidence="1 2" key="1">
    <citation type="journal article" date="2019" name="Commun. Biol.">
        <title>The bagworm genome reveals a unique fibroin gene that provides high tensile strength.</title>
        <authorList>
            <person name="Kono N."/>
            <person name="Nakamura H."/>
            <person name="Ohtoshi R."/>
            <person name="Tomita M."/>
            <person name="Numata K."/>
            <person name="Arakawa K."/>
        </authorList>
    </citation>
    <scope>NUCLEOTIDE SEQUENCE [LARGE SCALE GENOMIC DNA]</scope>
</reference>
<dbReference type="EMBL" id="BGZK01000591">
    <property type="protein sequence ID" value="GBP51881.1"/>
    <property type="molecule type" value="Genomic_DNA"/>
</dbReference>
<keyword evidence="2" id="KW-1185">Reference proteome</keyword>
<dbReference type="Proteomes" id="UP000299102">
    <property type="component" value="Unassembled WGS sequence"/>
</dbReference>
<organism evidence="1 2">
    <name type="scientific">Eumeta variegata</name>
    <name type="common">Bagworm moth</name>
    <name type="synonym">Eumeta japonica</name>
    <dbReference type="NCBI Taxonomy" id="151549"/>
    <lineage>
        <taxon>Eukaryota</taxon>
        <taxon>Metazoa</taxon>
        <taxon>Ecdysozoa</taxon>
        <taxon>Arthropoda</taxon>
        <taxon>Hexapoda</taxon>
        <taxon>Insecta</taxon>
        <taxon>Pterygota</taxon>
        <taxon>Neoptera</taxon>
        <taxon>Endopterygota</taxon>
        <taxon>Lepidoptera</taxon>
        <taxon>Glossata</taxon>
        <taxon>Ditrysia</taxon>
        <taxon>Tineoidea</taxon>
        <taxon>Psychidae</taxon>
        <taxon>Oiketicinae</taxon>
        <taxon>Eumeta</taxon>
    </lineage>
</organism>
<dbReference type="AlphaFoldDB" id="A0A4C1WKU8"/>
<name>A0A4C1WKU8_EUMVA</name>
<evidence type="ECO:0000313" key="1">
    <source>
        <dbReference type="EMBL" id="GBP51881.1"/>
    </source>
</evidence>
<comment type="caution">
    <text evidence="1">The sequence shown here is derived from an EMBL/GenBank/DDBJ whole genome shotgun (WGS) entry which is preliminary data.</text>
</comment>
<evidence type="ECO:0000313" key="2">
    <source>
        <dbReference type="Proteomes" id="UP000299102"/>
    </source>
</evidence>
<gene>
    <name evidence="1" type="ORF">EVAR_47058_1</name>
</gene>